<dbReference type="OrthoDB" id="9804313at2"/>
<dbReference type="InterPro" id="IPR023635">
    <property type="entry name" value="Peptide_deformylase"/>
</dbReference>
<keyword evidence="4" id="KW-1185">Reference proteome</keyword>
<dbReference type="SUPFAM" id="SSF56420">
    <property type="entry name" value="Peptide deformylase"/>
    <property type="match status" value="1"/>
</dbReference>
<dbReference type="GO" id="GO:0042586">
    <property type="term" value="F:peptide deformylase activity"/>
    <property type="evidence" value="ECO:0007669"/>
    <property type="project" value="InterPro"/>
</dbReference>
<dbReference type="RefSeq" id="WP_109810481.1">
    <property type="nucleotide sequence ID" value="NZ_QGKU01000015.1"/>
</dbReference>
<reference evidence="3 4" key="1">
    <citation type="submission" date="2018-05" db="EMBL/GenBank/DDBJ databases">
        <title>Rhodobacteraceae gen. nov., sp. nov. isolated from sea water.</title>
        <authorList>
            <person name="Ren Y."/>
        </authorList>
    </citation>
    <scope>NUCLEOTIDE SEQUENCE [LARGE SCALE GENOMIC DNA]</scope>
    <source>
        <strain evidence="3 4">TG-679</strain>
    </source>
</reference>
<evidence type="ECO:0000313" key="4">
    <source>
        <dbReference type="Proteomes" id="UP000245680"/>
    </source>
</evidence>
<evidence type="ECO:0000256" key="2">
    <source>
        <dbReference type="HAMAP-Rule" id="MF_00163"/>
    </source>
</evidence>
<dbReference type="PANTHER" id="PTHR10458:SF22">
    <property type="entry name" value="PEPTIDE DEFORMYLASE"/>
    <property type="match status" value="1"/>
</dbReference>
<comment type="caution">
    <text evidence="2">Lacks conserved residue(s) required for the propagation of feature annotation.</text>
</comment>
<dbReference type="Proteomes" id="UP000245680">
    <property type="component" value="Unassembled WGS sequence"/>
</dbReference>
<dbReference type="InterPro" id="IPR036821">
    <property type="entry name" value="Peptide_deformylase_sf"/>
</dbReference>
<dbReference type="NCBIfam" id="TIGR00079">
    <property type="entry name" value="pept_deformyl"/>
    <property type="match status" value="1"/>
</dbReference>
<evidence type="ECO:0000313" key="3">
    <source>
        <dbReference type="EMBL" id="PWR03922.1"/>
    </source>
</evidence>
<dbReference type="PANTHER" id="PTHR10458">
    <property type="entry name" value="PEPTIDE DEFORMYLASE"/>
    <property type="match status" value="1"/>
</dbReference>
<dbReference type="PIRSF" id="PIRSF004749">
    <property type="entry name" value="Pep_def"/>
    <property type="match status" value="1"/>
</dbReference>
<name>A0A2V2LG04_9RHOB</name>
<accession>A0A2V2LG04</accession>
<dbReference type="Pfam" id="PF01327">
    <property type="entry name" value="Pep_deformylase"/>
    <property type="match status" value="1"/>
</dbReference>
<sequence length="173" mass="18994">MTVRAILLWPDKRLRTPCAEVEAVDDVVRAAWDDMIDTMDAMPGVGLAACQIGVMRRLAVVDASEARGQAVRMANPHVLHASVEPRAHDEASPCLPGVSAQVMRPRAVTVRFLNADGLVEDRDFVGLWAVSVQHQIDHLAGRMYFDRLSRTRRAMLLRKAEKAAKTGKAGRSG</sequence>
<comment type="similarity">
    <text evidence="1 2">Belongs to the polypeptide deformylase family.</text>
</comment>
<proteinExistence type="inferred from homology"/>
<dbReference type="EMBL" id="QGKU01000015">
    <property type="protein sequence ID" value="PWR03922.1"/>
    <property type="molecule type" value="Genomic_DNA"/>
</dbReference>
<organism evidence="3 4">
    <name type="scientific">Meridianimarinicoccus roseus</name>
    <dbReference type="NCBI Taxonomy" id="2072018"/>
    <lineage>
        <taxon>Bacteria</taxon>
        <taxon>Pseudomonadati</taxon>
        <taxon>Pseudomonadota</taxon>
        <taxon>Alphaproteobacteria</taxon>
        <taxon>Rhodobacterales</taxon>
        <taxon>Paracoccaceae</taxon>
        <taxon>Meridianimarinicoccus</taxon>
    </lineage>
</organism>
<evidence type="ECO:0000256" key="1">
    <source>
        <dbReference type="ARBA" id="ARBA00010759"/>
    </source>
</evidence>
<protein>
    <recommendedName>
        <fullName evidence="2">Peptide deformylase-like</fullName>
    </recommendedName>
    <alternativeName>
        <fullName evidence="2">Polypeptide deformylase-like</fullName>
    </alternativeName>
</protein>
<dbReference type="PRINTS" id="PR01576">
    <property type="entry name" value="PDEFORMYLASE"/>
</dbReference>
<dbReference type="Gene3D" id="3.90.45.10">
    <property type="entry name" value="Peptide deformylase"/>
    <property type="match status" value="1"/>
</dbReference>
<gene>
    <name evidence="3" type="primary">def</name>
    <name evidence="3" type="ORF">DKT77_04210</name>
</gene>
<dbReference type="CDD" id="cd00487">
    <property type="entry name" value="Pep_deformylase"/>
    <property type="match status" value="1"/>
</dbReference>
<dbReference type="HAMAP" id="MF_00163">
    <property type="entry name" value="Pep_deformylase"/>
    <property type="match status" value="1"/>
</dbReference>
<comment type="caution">
    <text evidence="3">The sequence shown here is derived from an EMBL/GenBank/DDBJ whole genome shotgun (WGS) entry which is preliminary data.</text>
</comment>
<dbReference type="AlphaFoldDB" id="A0A2V2LG04"/>